<gene>
    <name evidence="2" type="ORF">SAMN02745941_04323</name>
</gene>
<dbReference type="PANTHER" id="PTHR43236:SF1">
    <property type="entry name" value="BLL7220 PROTEIN"/>
    <property type="match status" value="1"/>
</dbReference>
<protein>
    <recommendedName>
        <fullName evidence="1">IrrE N-terminal-like domain-containing protein</fullName>
    </recommendedName>
</protein>
<dbReference type="InterPro" id="IPR010359">
    <property type="entry name" value="IrrE_HExxH"/>
</dbReference>
<reference evidence="2 3" key="1">
    <citation type="submission" date="2016-11" db="EMBL/GenBank/DDBJ databases">
        <authorList>
            <person name="Jaros S."/>
            <person name="Januszkiewicz K."/>
            <person name="Wedrychowicz H."/>
        </authorList>
    </citation>
    <scope>NUCLEOTIDE SEQUENCE [LARGE SCALE GENOMIC DNA]</scope>
    <source>
        <strain evidence="2 3">DSM 6191</strain>
    </source>
</reference>
<dbReference type="EMBL" id="FQXU01000020">
    <property type="protein sequence ID" value="SHI78022.1"/>
    <property type="molecule type" value="Genomic_DNA"/>
</dbReference>
<dbReference type="AlphaFoldDB" id="A0A1M6DXU7"/>
<dbReference type="Proteomes" id="UP000184241">
    <property type="component" value="Unassembled WGS sequence"/>
</dbReference>
<dbReference type="PANTHER" id="PTHR43236">
    <property type="entry name" value="ANTITOXIN HIGA1"/>
    <property type="match status" value="1"/>
</dbReference>
<accession>A0A1M6DXU7</accession>
<dbReference type="Pfam" id="PF06114">
    <property type="entry name" value="Peptidase_M78"/>
    <property type="match status" value="1"/>
</dbReference>
<proteinExistence type="predicted"/>
<organism evidence="2 3">
    <name type="scientific">Clostridium intestinale DSM 6191</name>
    <dbReference type="NCBI Taxonomy" id="1121320"/>
    <lineage>
        <taxon>Bacteria</taxon>
        <taxon>Bacillati</taxon>
        <taxon>Bacillota</taxon>
        <taxon>Clostridia</taxon>
        <taxon>Eubacteriales</taxon>
        <taxon>Clostridiaceae</taxon>
        <taxon>Clostridium</taxon>
    </lineage>
</organism>
<sequence length="150" mass="17188">MGCGILRDNIDNKIEKLVKKYKTNNPFEIAKGENIIIIKEPLGLINGYYNKFVRQKMIHVNEDLSYSKQLFTCGHELGHAIFHPNANTSFLINNTFYSVNKLEKQANYFAARLLIPSDILTVYSGYTLEQIACCESIPLPLLKVRFNIED</sequence>
<feature type="domain" description="IrrE N-terminal-like" evidence="1">
    <location>
        <begin position="33"/>
        <end position="120"/>
    </location>
</feature>
<evidence type="ECO:0000313" key="3">
    <source>
        <dbReference type="Proteomes" id="UP000184241"/>
    </source>
</evidence>
<name>A0A1M6DXU7_9CLOT</name>
<dbReference type="InterPro" id="IPR052345">
    <property type="entry name" value="Rad_response_metalloprotease"/>
</dbReference>
<evidence type="ECO:0000259" key="1">
    <source>
        <dbReference type="Pfam" id="PF06114"/>
    </source>
</evidence>
<dbReference type="Gene3D" id="1.10.10.2910">
    <property type="match status" value="1"/>
</dbReference>
<evidence type="ECO:0000313" key="2">
    <source>
        <dbReference type="EMBL" id="SHI78022.1"/>
    </source>
</evidence>